<dbReference type="OrthoDB" id="5187715at2"/>
<keyword evidence="2" id="KW-0812">Transmembrane</keyword>
<sequence length="214" mass="22443">MGKAGETNSGAGRGGVRPFRSAGTGRNGSQSRSGGKTGGASGQRPSQRSGASFAPVTFFLALIIVALGTIQLVSTFHTYALNLVELNSLRNQEAALVAKKASLENDIARWDDSAYVTAQARERLGFVFPGERSVRVLHPEAVGGSSGKTENQTDTPVENNQNLPWYKDMLASFEKADEQAADDQSSGAASEQSGQTGETTDGQTNNGQTSTTGR</sequence>
<dbReference type="Pfam" id="PF04977">
    <property type="entry name" value="DivIC"/>
    <property type="match status" value="1"/>
</dbReference>
<feature type="compositionally biased region" description="Low complexity" evidence="1">
    <location>
        <begin position="182"/>
        <end position="214"/>
    </location>
</feature>
<keyword evidence="4" id="KW-1185">Reference proteome</keyword>
<feature type="compositionally biased region" description="Polar residues" evidence="1">
    <location>
        <begin position="147"/>
        <end position="163"/>
    </location>
</feature>
<name>A0A2N5J9A2_9BIFI</name>
<evidence type="ECO:0000313" key="3">
    <source>
        <dbReference type="EMBL" id="PLS30793.1"/>
    </source>
</evidence>
<evidence type="ECO:0000256" key="1">
    <source>
        <dbReference type="SAM" id="MobiDB-lite"/>
    </source>
</evidence>
<feature type="region of interest" description="Disordered" evidence="1">
    <location>
        <begin position="140"/>
        <end position="214"/>
    </location>
</feature>
<comment type="caution">
    <text evidence="3">The sequence shown here is derived from an EMBL/GenBank/DDBJ whole genome shotgun (WGS) entry which is preliminary data.</text>
</comment>
<gene>
    <name evidence="3" type="ORF">Uis1B_1375</name>
</gene>
<feature type="transmembrane region" description="Helical" evidence="2">
    <location>
        <begin position="53"/>
        <end position="73"/>
    </location>
</feature>
<dbReference type="Proteomes" id="UP000235050">
    <property type="component" value="Unassembled WGS sequence"/>
</dbReference>
<feature type="region of interest" description="Disordered" evidence="1">
    <location>
        <begin position="1"/>
        <end position="49"/>
    </location>
</feature>
<organism evidence="3 4">
    <name type="scientific">Bifidobacterium margollesii</name>
    <dbReference type="NCBI Taxonomy" id="2020964"/>
    <lineage>
        <taxon>Bacteria</taxon>
        <taxon>Bacillati</taxon>
        <taxon>Actinomycetota</taxon>
        <taxon>Actinomycetes</taxon>
        <taxon>Bifidobacteriales</taxon>
        <taxon>Bifidobacteriaceae</taxon>
        <taxon>Bifidobacterium</taxon>
    </lineage>
</organism>
<protein>
    <submittedName>
        <fullName evidence="3">Septum formation initiator</fullName>
    </submittedName>
</protein>
<accession>A0A2N5J9A2</accession>
<keyword evidence="2" id="KW-1133">Transmembrane helix</keyword>
<dbReference type="AlphaFoldDB" id="A0A2N5J9A2"/>
<reference evidence="3 4" key="1">
    <citation type="submission" date="2017-07" db="EMBL/GenBank/DDBJ databases">
        <title>Bifidobacterium novel species.</title>
        <authorList>
            <person name="Lugli G.A."/>
            <person name="Milani C."/>
            <person name="Duranti S."/>
            <person name="Mangifesta M."/>
        </authorList>
    </citation>
    <scope>NUCLEOTIDE SEQUENCE [LARGE SCALE GENOMIC DNA]</scope>
    <source>
        <strain evidence="4">Uis1B</strain>
    </source>
</reference>
<evidence type="ECO:0000256" key="2">
    <source>
        <dbReference type="SAM" id="Phobius"/>
    </source>
</evidence>
<dbReference type="InterPro" id="IPR007060">
    <property type="entry name" value="FtsL/DivIC"/>
</dbReference>
<evidence type="ECO:0000313" key="4">
    <source>
        <dbReference type="Proteomes" id="UP000235050"/>
    </source>
</evidence>
<feature type="compositionally biased region" description="Polar residues" evidence="1">
    <location>
        <begin position="1"/>
        <end position="10"/>
    </location>
</feature>
<dbReference type="EMBL" id="NMWU01000024">
    <property type="protein sequence ID" value="PLS30793.1"/>
    <property type="molecule type" value="Genomic_DNA"/>
</dbReference>
<keyword evidence="2" id="KW-0472">Membrane</keyword>
<proteinExistence type="predicted"/>